<organism evidence="11 12">
    <name type="scientific">Nitzschia inconspicua</name>
    <dbReference type="NCBI Taxonomy" id="303405"/>
    <lineage>
        <taxon>Eukaryota</taxon>
        <taxon>Sar</taxon>
        <taxon>Stramenopiles</taxon>
        <taxon>Ochrophyta</taxon>
        <taxon>Bacillariophyta</taxon>
        <taxon>Bacillariophyceae</taxon>
        <taxon>Bacillariophycidae</taxon>
        <taxon>Bacillariales</taxon>
        <taxon>Bacillariaceae</taxon>
        <taxon>Nitzschia</taxon>
    </lineage>
</organism>
<evidence type="ECO:0000313" key="12">
    <source>
        <dbReference type="Proteomes" id="UP000693970"/>
    </source>
</evidence>
<comment type="cofactor">
    <cofactor evidence="8">
        <name>Mn(2+)</name>
        <dbReference type="ChEBI" id="CHEBI:29035"/>
    </cofactor>
    <cofactor evidence="8">
        <name>Mg(2+)</name>
        <dbReference type="ChEBI" id="CHEBI:18420"/>
    </cofactor>
    <text evidence="8">Manganese or magnesium. Binds 1 divalent metal ion per monomer in the absence of substrate. May bind a second metal ion after substrate binding.</text>
</comment>
<keyword evidence="7 8" id="KW-0378">Hydrolase</keyword>
<dbReference type="NCBIfam" id="TIGR00729">
    <property type="entry name" value="ribonuclease HII"/>
    <property type="match status" value="1"/>
</dbReference>
<gene>
    <name evidence="11" type="ORF">IV203_034983</name>
</gene>
<evidence type="ECO:0000256" key="3">
    <source>
        <dbReference type="ARBA" id="ARBA00007058"/>
    </source>
</evidence>
<evidence type="ECO:0000256" key="9">
    <source>
        <dbReference type="RuleBase" id="RU003515"/>
    </source>
</evidence>
<evidence type="ECO:0000256" key="7">
    <source>
        <dbReference type="ARBA" id="ARBA00022801"/>
    </source>
</evidence>
<evidence type="ECO:0000256" key="1">
    <source>
        <dbReference type="ARBA" id="ARBA00000077"/>
    </source>
</evidence>
<accession>A0A9K3LCG4</accession>
<keyword evidence="12" id="KW-1185">Reference proteome</keyword>
<dbReference type="EMBL" id="JAGRRH010000013">
    <property type="protein sequence ID" value="KAG7359885.1"/>
    <property type="molecule type" value="Genomic_DNA"/>
</dbReference>
<feature type="binding site" evidence="8">
    <location>
        <position position="209"/>
    </location>
    <ligand>
        <name>a divalent metal cation</name>
        <dbReference type="ChEBI" id="CHEBI:60240"/>
    </ligand>
</feature>
<dbReference type="FunFam" id="1.10.10.460:FF:000001">
    <property type="entry name" value="Ribonuclease"/>
    <property type="match status" value="1"/>
</dbReference>
<proteinExistence type="inferred from homology"/>
<dbReference type="EC" id="3.1.26.4" evidence="9"/>
<dbReference type="InterPro" id="IPR024567">
    <property type="entry name" value="RNase_HII/HIII_dom"/>
</dbReference>
<sequence>MLRRSGLVTLLKPPIMMGEPDSIPVSNLDHFYCQCRIAVHCNRCGKPMKDRDATKEAVSALCTQSRPRIANVFGNGPLFLSDIPESCSSSNSSEIVLGIDEAGRGSVLGPMVYGAAYWNADVENTKKSIPKDFNDSKQLTEKDRERLFKTILKNPDIGFVVRSLLPSEISRNMLREHPYNLNEMSHDSAITMIRKVLDQGVAVKRAYIDTVGHPQAYQRKLEREFPGIDFVVESKADAKYAPCSAASVVAKVMRDHVLEQWKFSEPLCGNDEELDKQLHDFGSGYPSDPKCKGWMENNPLCDKVFGFPDLVRFSWAPSKQRLEDTAVSVVFRADLDEEDEDLQQQQQGMASFLKKGTTRKRKRFGYFEDRNIRVSKFTDDVTPE</sequence>
<dbReference type="GO" id="GO:0032299">
    <property type="term" value="C:ribonuclease H2 complex"/>
    <property type="evidence" value="ECO:0007669"/>
    <property type="project" value="TreeGrafter"/>
</dbReference>
<keyword evidence="6 8" id="KW-0255">Endonuclease</keyword>
<comment type="cofactor">
    <cofactor evidence="2">
        <name>Mg(2+)</name>
        <dbReference type="ChEBI" id="CHEBI:18420"/>
    </cofactor>
</comment>
<evidence type="ECO:0000259" key="10">
    <source>
        <dbReference type="PROSITE" id="PS51975"/>
    </source>
</evidence>
<keyword evidence="5 8" id="KW-0479">Metal-binding</keyword>
<comment type="caution">
    <text evidence="11">The sequence shown here is derived from an EMBL/GenBank/DDBJ whole genome shotgun (WGS) entry which is preliminary data.</text>
</comment>
<evidence type="ECO:0000256" key="5">
    <source>
        <dbReference type="ARBA" id="ARBA00022723"/>
    </source>
</evidence>
<feature type="binding site" evidence="8">
    <location>
        <position position="100"/>
    </location>
    <ligand>
        <name>a divalent metal cation</name>
        <dbReference type="ChEBI" id="CHEBI:60240"/>
    </ligand>
</feature>
<evidence type="ECO:0000256" key="6">
    <source>
        <dbReference type="ARBA" id="ARBA00022759"/>
    </source>
</evidence>
<dbReference type="CDD" id="cd07181">
    <property type="entry name" value="RNase_HII_eukaryota_like"/>
    <property type="match status" value="1"/>
</dbReference>
<comment type="catalytic activity">
    <reaction evidence="1 8 9">
        <text>Endonucleolytic cleavage to 5'-phosphomonoester.</text>
        <dbReference type="EC" id="3.1.26.4"/>
    </reaction>
</comment>
<evidence type="ECO:0000256" key="8">
    <source>
        <dbReference type="PROSITE-ProRule" id="PRU01319"/>
    </source>
</evidence>
<dbReference type="FunFam" id="3.30.420.10:FF:000016">
    <property type="entry name" value="Ribonuclease"/>
    <property type="match status" value="1"/>
</dbReference>
<name>A0A9K3LCG4_9STRA</name>
<feature type="binding site" evidence="8">
    <location>
        <position position="101"/>
    </location>
    <ligand>
        <name>a divalent metal cation</name>
        <dbReference type="ChEBI" id="CHEBI:60240"/>
    </ligand>
</feature>
<dbReference type="GO" id="GO:0004523">
    <property type="term" value="F:RNA-DNA hybrid ribonuclease activity"/>
    <property type="evidence" value="ECO:0007669"/>
    <property type="project" value="UniProtKB-UniRule"/>
</dbReference>
<evidence type="ECO:0000313" key="11">
    <source>
        <dbReference type="EMBL" id="KAG7359885.1"/>
    </source>
</evidence>
<comment type="similarity">
    <text evidence="3">Belongs to the RNase HII family. Eukaryotic subfamily.</text>
</comment>
<dbReference type="InterPro" id="IPR004649">
    <property type="entry name" value="RNase_H2_suA"/>
</dbReference>
<dbReference type="Proteomes" id="UP000693970">
    <property type="component" value="Unassembled WGS sequence"/>
</dbReference>
<comment type="function">
    <text evidence="9">Endonuclease that specifically degrades the RNA of RNA-DNA hybrids.</text>
</comment>
<dbReference type="GO" id="GO:0046872">
    <property type="term" value="F:metal ion binding"/>
    <property type="evidence" value="ECO:0007669"/>
    <property type="project" value="UniProtKB-KW"/>
</dbReference>
<keyword evidence="4 8" id="KW-0540">Nuclease</keyword>
<dbReference type="PANTHER" id="PTHR10954:SF7">
    <property type="entry name" value="RIBONUCLEASE H2 SUBUNIT A"/>
    <property type="match status" value="1"/>
</dbReference>
<reference evidence="11" key="2">
    <citation type="submission" date="2021-04" db="EMBL/GenBank/DDBJ databases">
        <authorList>
            <person name="Podell S."/>
        </authorList>
    </citation>
    <scope>NUCLEOTIDE SEQUENCE</scope>
    <source>
        <strain evidence="11">Hildebrandi</strain>
    </source>
</reference>
<dbReference type="OrthoDB" id="7462577at2759"/>
<dbReference type="PANTHER" id="PTHR10954">
    <property type="entry name" value="RIBONUCLEASE H2 SUBUNIT A"/>
    <property type="match status" value="1"/>
</dbReference>
<dbReference type="AlphaFoldDB" id="A0A9K3LCG4"/>
<dbReference type="GO" id="GO:0003723">
    <property type="term" value="F:RNA binding"/>
    <property type="evidence" value="ECO:0007669"/>
    <property type="project" value="UniProtKB-UniRule"/>
</dbReference>
<protein>
    <recommendedName>
        <fullName evidence="9">Ribonuclease</fullName>
        <ecNumber evidence="9">3.1.26.4</ecNumber>
    </recommendedName>
</protein>
<dbReference type="GO" id="GO:0043137">
    <property type="term" value="P:DNA replication, removal of RNA primer"/>
    <property type="evidence" value="ECO:0007669"/>
    <property type="project" value="TreeGrafter"/>
</dbReference>
<reference evidence="11" key="1">
    <citation type="journal article" date="2021" name="Sci. Rep.">
        <title>Diploid genomic architecture of Nitzschia inconspicua, an elite biomass production diatom.</title>
        <authorList>
            <person name="Oliver A."/>
            <person name="Podell S."/>
            <person name="Pinowska A."/>
            <person name="Traller J.C."/>
            <person name="Smith S.R."/>
            <person name="McClure R."/>
            <person name="Beliaev A."/>
            <person name="Bohutskyi P."/>
            <person name="Hill E.A."/>
            <person name="Rabines A."/>
            <person name="Zheng H."/>
            <person name="Allen L.Z."/>
            <person name="Kuo A."/>
            <person name="Grigoriev I.V."/>
            <person name="Allen A.E."/>
            <person name="Hazlebeck D."/>
            <person name="Allen E.E."/>
        </authorList>
    </citation>
    <scope>NUCLEOTIDE SEQUENCE</scope>
    <source>
        <strain evidence="11">Hildebrandi</strain>
    </source>
</reference>
<dbReference type="GO" id="GO:0006298">
    <property type="term" value="P:mismatch repair"/>
    <property type="evidence" value="ECO:0007669"/>
    <property type="project" value="TreeGrafter"/>
</dbReference>
<dbReference type="Pfam" id="PF01351">
    <property type="entry name" value="RNase_HII"/>
    <property type="match status" value="1"/>
</dbReference>
<evidence type="ECO:0000256" key="4">
    <source>
        <dbReference type="ARBA" id="ARBA00022722"/>
    </source>
</evidence>
<evidence type="ECO:0000256" key="2">
    <source>
        <dbReference type="ARBA" id="ARBA00001946"/>
    </source>
</evidence>
<dbReference type="PROSITE" id="PS51975">
    <property type="entry name" value="RNASE_H_2"/>
    <property type="match status" value="1"/>
</dbReference>
<feature type="domain" description="RNase H type-2" evidence="10">
    <location>
        <begin position="94"/>
        <end position="327"/>
    </location>
</feature>
<dbReference type="InterPro" id="IPR001352">
    <property type="entry name" value="RNase_HII/HIII"/>
</dbReference>